<dbReference type="EMBL" id="LOJF01000009">
    <property type="protein sequence ID" value="KUH58393.1"/>
    <property type="molecule type" value="Genomic_DNA"/>
</dbReference>
<evidence type="ECO:0008006" key="3">
    <source>
        <dbReference type="Google" id="ProtNLM"/>
    </source>
</evidence>
<dbReference type="Proteomes" id="UP000054078">
    <property type="component" value="Unassembled WGS sequence"/>
</dbReference>
<dbReference type="RefSeq" id="WP_059054392.1">
    <property type="nucleotide sequence ID" value="NZ_LOJF01000009.1"/>
</dbReference>
<protein>
    <recommendedName>
        <fullName evidence="3">DUF4176 domain-containing protein</fullName>
    </recommendedName>
</protein>
<sequence length="111" mass="12246">MNRILPIGSVVMLKGGQVPVMIIGYMQQFGQQPDAFADYLGVPYPAGSVSLMSQLGFQMTDIDHVIFEGYKDESFEPYEKLLKFVEARHTEELAAAGELTAQDATVAQNED</sequence>
<reference evidence="1 2" key="1">
    <citation type="submission" date="2015-12" db="EMBL/GenBank/DDBJ databases">
        <title>Draft Genome Sequence of Olsenella scatoligenes SK9K4T; a Producer of 3-Methylindole- (skatole) and 4-Methylphenol- (p-cresol) Isolated from Pig Feces.</title>
        <authorList>
            <person name="Li X."/>
            <person name="Borg B."/>
            <person name="Canibe N."/>
        </authorList>
    </citation>
    <scope>NUCLEOTIDE SEQUENCE [LARGE SCALE GENOMIC DNA]</scope>
    <source>
        <strain evidence="1 2">SK9K4</strain>
    </source>
</reference>
<dbReference type="STRING" id="1299998.AUL39_05150"/>
<name>A0A124EGS7_TRASO</name>
<dbReference type="OrthoDB" id="5124454at2"/>
<evidence type="ECO:0000313" key="2">
    <source>
        <dbReference type="Proteomes" id="UP000054078"/>
    </source>
</evidence>
<accession>A0A124EGS7</accession>
<organism evidence="1 2">
    <name type="scientific">Tractidigestivibacter scatoligenes</name>
    <name type="common">Olsenella scatoligenes</name>
    <dbReference type="NCBI Taxonomy" id="1299998"/>
    <lineage>
        <taxon>Bacteria</taxon>
        <taxon>Bacillati</taxon>
        <taxon>Actinomycetota</taxon>
        <taxon>Coriobacteriia</taxon>
        <taxon>Coriobacteriales</taxon>
        <taxon>Atopobiaceae</taxon>
        <taxon>Tractidigestivibacter</taxon>
    </lineage>
</organism>
<keyword evidence="2" id="KW-1185">Reference proteome</keyword>
<comment type="caution">
    <text evidence="1">The sequence shown here is derived from an EMBL/GenBank/DDBJ whole genome shotgun (WGS) entry which is preliminary data.</text>
</comment>
<dbReference type="AlphaFoldDB" id="A0A124EGS7"/>
<evidence type="ECO:0000313" key="1">
    <source>
        <dbReference type="EMBL" id="KUH58393.1"/>
    </source>
</evidence>
<dbReference type="Pfam" id="PF13780">
    <property type="entry name" value="DUF4176"/>
    <property type="match status" value="1"/>
</dbReference>
<gene>
    <name evidence="1" type="ORF">AUL39_05150</name>
</gene>
<proteinExistence type="predicted"/>
<dbReference type="InterPro" id="IPR025233">
    <property type="entry name" value="DUF4176"/>
</dbReference>